<organism evidence="2 3">
    <name type="scientific">Ilex paraguariensis</name>
    <name type="common">yerba mate</name>
    <dbReference type="NCBI Taxonomy" id="185542"/>
    <lineage>
        <taxon>Eukaryota</taxon>
        <taxon>Viridiplantae</taxon>
        <taxon>Streptophyta</taxon>
        <taxon>Embryophyta</taxon>
        <taxon>Tracheophyta</taxon>
        <taxon>Spermatophyta</taxon>
        <taxon>Magnoliopsida</taxon>
        <taxon>eudicotyledons</taxon>
        <taxon>Gunneridae</taxon>
        <taxon>Pentapetalae</taxon>
        <taxon>asterids</taxon>
        <taxon>campanulids</taxon>
        <taxon>Aquifoliales</taxon>
        <taxon>Aquifoliaceae</taxon>
        <taxon>Ilex</taxon>
    </lineage>
</organism>
<sequence>MSSHELSTVAYEKAMNTQLMTEHEVVRSQAIAAEVVPNESSSKPDSVASKAHGYVDTTQVFVPQQVVTPNASGLSKSQHSELISRAETQPEHTSLQQGIDCQAQKPNSPIPSWSQVLKSGLDGEASKTFNGTQIAVGDNESTCPKMVTKTIWKPKHSQKESHPLVAGNGKEIISNEMEPTTKMVMSKEKPPLDPGCSSNSEIGAAILRQPIHRLQDETQVTSISPVEVQVPVQLSIPTTSSNRFERLEIEGGNLVVDLDYAATSCDHNHGEANLGNLLEYNFYADTWQ</sequence>
<gene>
    <name evidence="2" type="ORF">ILEXP_LOCUS15570</name>
</gene>
<feature type="region of interest" description="Disordered" evidence="1">
    <location>
        <begin position="70"/>
        <end position="98"/>
    </location>
</feature>
<dbReference type="EMBL" id="CAUOFW020001715">
    <property type="protein sequence ID" value="CAK9147658.1"/>
    <property type="molecule type" value="Genomic_DNA"/>
</dbReference>
<comment type="caution">
    <text evidence="2">The sequence shown here is derived from an EMBL/GenBank/DDBJ whole genome shotgun (WGS) entry which is preliminary data.</text>
</comment>
<name>A0ABC8RY75_9AQUA</name>
<dbReference type="AlphaFoldDB" id="A0ABC8RY75"/>
<protein>
    <submittedName>
        <fullName evidence="2">Uncharacterized protein</fullName>
    </submittedName>
</protein>
<evidence type="ECO:0000313" key="3">
    <source>
        <dbReference type="Proteomes" id="UP001642360"/>
    </source>
</evidence>
<proteinExistence type="predicted"/>
<feature type="compositionally biased region" description="Basic and acidic residues" evidence="1">
    <location>
        <begin position="78"/>
        <end position="90"/>
    </location>
</feature>
<accession>A0ABC8RY75</accession>
<evidence type="ECO:0000256" key="1">
    <source>
        <dbReference type="SAM" id="MobiDB-lite"/>
    </source>
</evidence>
<evidence type="ECO:0000313" key="2">
    <source>
        <dbReference type="EMBL" id="CAK9147658.1"/>
    </source>
</evidence>
<keyword evidence="3" id="KW-1185">Reference proteome</keyword>
<reference evidence="2 3" key="1">
    <citation type="submission" date="2024-02" db="EMBL/GenBank/DDBJ databases">
        <authorList>
            <person name="Vignale AGUSTIN F."/>
            <person name="Sosa J E."/>
            <person name="Modenutti C."/>
        </authorList>
    </citation>
    <scope>NUCLEOTIDE SEQUENCE [LARGE SCALE GENOMIC DNA]</scope>
</reference>
<dbReference type="Proteomes" id="UP001642360">
    <property type="component" value="Unassembled WGS sequence"/>
</dbReference>